<accession>A0ABW6IKU1</accession>
<evidence type="ECO:0000256" key="2">
    <source>
        <dbReference type="SAM" id="Phobius"/>
    </source>
</evidence>
<keyword evidence="5" id="KW-1185">Reference proteome</keyword>
<dbReference type="Gene3D" id="2.40.420.20">
    <property type="match status" value="1"/>
</dbReference>
<evidence type="ECO:0000256" key="1">
    <source>
        <dbReference type="SAM" id="MobiDB-lite"/>
    </source>
</evidence>
<gene>
    <name evidence="4" type="ORF">ACFQ63_00635</name>
</gene>
<feature type="compositionally biased region" description="Basic and acidic residues" evidence="1">
    <location>
        <begin position="1"/>
        <end position="10"/>
    </location>
</feature>
<dbReference type="Pfam" id="PF01471">
    <property type="entry name" value="PG_binding_1"/>
    <property type="match status" value="1"/>
</dbReference>
<reference evidence="4 5" key="1">
    <citation type="submission" date="2024-09" db="EMBL/GenBank/DDBJ databases">
        <title>The Natural Products Discovery Center: Release of the First 8490 Sequenced Strains for Exploring Actinobacteria Biosynthetic Diversity.</title>
        <authorList>
            <person name="Kalkreuter E."/>
            <person name="Kautsar S.A."/>
            <person name="Yang D."/>
            <person name="Bader C.D."/>
            <person name="Teijaro C.N."/>
            <person name="Fluegel L."/>
            <person name="Davis C.M."/>
            <person name="Simpson J.R."/>
            <person name="Lauterbach L."/>
            <person name="Steele A.D."/>
            <person name="Gui C."/>
            <person name="Meng S."/>
            <person name="Li G."/>
            <person name="Viehrig K."/>
            <person name="Ye F."/>
            <person name="Su P."/>
            <person name="Kiefer A.F."/>
            <person name="Nichols A."/>
            <person name="Cepeda A.J."/>
            <person name="Yan W."/>
            <person name="Fan B."/>
            <person name="Jiang Y."/>
            <person name="Adhikari A."/>
            <person name="Zheng C.-J."/>
            <person name="Schuster L."/>
            <person name="Cowan T.M."/>
            <person name="Smanski M.J."/>
            <person name="Chevrette M.G."/>
            <person name="De Carvalho L.P.S."/>
            <person name="Shen B."/>
        </authorList>
    </citation>
    <scope>NUCLEOTIDE SEQUENCE [LARGE SCALE GENOMIC DNA]</scope>
    <source>
        <strain evidence="4 5">NPDC056472</strain>
    </source>
</reference>
<dbReference type="PROSITE" id="PS51318">
    <property type="entry name" value="TAT"/>
    <property type="match status" value="1"/>
</dbReference>
<keyword evidence="2" id="KW-0812">Transmembrane</keyword>
<protein>
    <submittedName>
        <fullName evidence="4">Peptidoglycan-binding protein</fullName>
    </submittedName>
</protein>
<feature type="transmembrane region" description="Helical" evidence="2">
    <location>
        <begin position="29"/>
        <end position="51"/>
    </location>
</feature>
<feature type="compositionally biased region" description="Low complexity" evidence="1">
    <location>
        <begin position="421"/>
        <end position="435"/>
    </location>
</feature>
<proteinExistence type="predicted"/>
<evidence type="ECO:0000259" key="3">
    <source>
        <dbReference type="Pfam" id="PF01471"/>
    </source>
</evidence>
<sequence>MRNDEQHSSEAAETVAGHGGDGVRTRRRWLALIAAGAVALTGAGFGASLLIKSPAQAAADSRPPAPSVITAPVEYRTLASSMIIRGTVVAGQSVEITPGGAPEGGSPTVSKLPLKAGDQVRAGRLLVEVSGRPVIALQGTVPLYRDLKPGAQGSDVGRLQDALQRLGHSTSPDNRGRFGEGTKAAVTALYDALGYEPVQVGGADGTNTVTSAEAQVTSAERALDDAEDALKTAEAGSRSEPEADSRSGSDTGSHSSSPSGSGSSESGSGKTAGSTAGTAGSTAGTAGETEGTAGEAKGGGRDLEGLRKAVARAGEDLATAREALVAARAAAGPMVPSGEVAFLESFPARVQDLPVRLGTKVQGAVMTVAAGPLVVHGYVPDHQKGLIRAGQKAEILSELDGATAPASVRSVATARTTPQPAGDAQDGQQAGGQSDADGYLMILAPGRPLEAQWTGQNVRLTVLAATTGGKVLVVPVTAVSAGADGSTAVTVLEDDGRQRRVRVRPGTTGDGHVEVIPLDRGALGAGDRVVTGVRADSTAQEGTG</sequence>
<evidence type="ECO:0000313" key="5">
    <source>
        <dbReference type="Proteomes" id="UP001600424"/>
    </source>
</evidence>
<feature type="compositionally biased region" description="Low complexity" evidence="1">
    <location>
        <begin position="248"/>
        <end position="295"/>
    </location>
</feature>
<evidence type="ECO:0000313" key="4">
    <source>
        <dbReference type="EMBL" id="MFE5978196.1"/>
    </source>
</evidence>
<feature type="domain" description="Peptidoglycan binding-like" evidence="3">
    <location>
        <begin position="152"/>
        <end position="188"/>
    </location>
</feature>
<dbReference type="EMBL" id="JBHTRV010000001">
    <property type="protein sequence ID" value="MFE5978196.1"/>
    <property type="molecule type" value="Genomic_DNA"/>
</dbReference>
<feature type="region of interest" description="Disordered" evidence="1">
    <location>
        <begin position="406"/>
        <end position="435"/>
    </location>
</feature>
<feature type="compositionally biased region" description="Basic and acidic residues" evidence="1">
    <location>
        <begin position="230"/>
        <end position="247"/>
    </location>
</feature>
<keyword evidence="2" id="KW-0472">Membrane</keyword>
<dbReference type="InterPro" id="IPR006311">
    <property type="entry name" value="TAT_signal"/>
</dbReference>
<dbReference type="SUPFAM" id="SSF47090">
    <property type="entry name" value="PGBD-like"/>
    <property type="match status" value="1"/>
</dbReference>
<organism evidence="4 5">
    <name type="scientific">Streptomyces wedmorensis</name>
    <dbReference type="NCBI Taxonomy" id="43759"/>
    <lineage>
        <taxon>Bacteria</taxon>
        <taxon>Bacillati</taxon>
        <taxon>Actinomycetota</taxon>
        <taxon>Actinomycetes</taxon>
        <taxon>Kitasatosporales</taxon>
        <taxon>Streptomycetaceae</taxon>
        <taxon>Streptomyces</taxon>
    </lineage>
</organism>
<dbReference type="Proteomes" id="UP001600424">
    <property type="component" value="Unassembled WGS sequence"/>
</dbReference>
<dbReference type="InterPro" id="IPR036366">
    <property type="entry name" value="PGBDSf"/>
</dbReference>
<dbReference type="PANTHER" id="PTHR30469">
    <property type="entry name" value="MULTIDRUG RESISTANCE PROTEIN MDTA"/>
    <property type="match status" value="1"/>
</dbReference>
<dbReference type="InterPro" id="IPR036365">
    <property type="entry name" value="PGBD-like_sf"/>
</dbReference>
<dbReference type="InterPro" id="IPR002477">
    <property type="entry name" value="Peptidoglycan-bd-like"/>
</dbReference>
<feature type="region of interest" description="Disordered" evidence="1">
    <location>
        <begin position="1"/>
        <end position="21"/>
    </location>
</feature>
<dbReference type="RefSeq" id="WP_386250960.1">
    <property type="nucleotide sequence ID" value="NZ_JBHTRV010000001.1"/>
</dbReference>
<name>A0ABW6IKU1_STRWE</name>
<keyword evidence="2" id="KW-1133">Transmembrane helix</keyword>
<comment type="caution">
    <text evidence="4">The sequence shown here is derived from an EMBL/GenBank/DDBJ whole genome shotgun (WGS) entry which is preliminary data.</text>
</comment>
<dbReference type="Gene3D" id="1.10.101.10">
    <property type="entry name" value="PGBD-like superfamily/PGBD"/>
    <property type="match status" value="1"/>
</dbReference>
<feature type="region of interest" description="Disordered" evidence="1">
    <location>
        <begin position="230"/>
        <end position="301"/>
    </location>
</feature>